<evidence type="ECO:0000256" key="1">
    <source>
        <dbReference type="SAM" id="Phobius"/>
    </source>
</evidence>
<proteinExistence type="evidence at transcript level"/>
<name>Q94826_TETTH</name>
<keyword evidence="1" id="KW-0812">Transmembrane</keyword>
<keyword evidence="1" id="KW-0472">Membrane</keyword>
<feature type="transmembrane region" description="Helical" evidence="1">
    <location>
        <begin position="88"/>
        <end position="113"/>
    </location>
</feature>
<feature type="transmembrane region" description="Helical" evidence="1">
    <location>
        <begin position="56"/>
        <end position="76"/>
    </location>
</feature>
<dbReference type="AlphaFoldDB" id="Q94826"/>
<evidence type="ECO:0000313" key="2">
    <source>
        <dbReference type="EMBL" id="CAA36871.1"/>
    </source>
</evidence>
<keyword evidence="1" id="KW-1133">Transmembrane helix</keyword>
<feature type="transmembrane region" description="Helical" evidence="1">
    <location>
        <begin position="16"/>
        <end position="36"/>
    </location>
</feature>
<sequence length="127" mass="14713">MVSEIHELIFKLQFSISLRSTLMSQAFLSSICFIKFLKQNANRAQSGSEIRKTIQFFMECLACFCFVTLRVLNWLVHKILFSMSELAFLSIIARAGGLKVFTHFCLIFSFIGFRFHCLIRRITRAVS</sequence>
<accession>Q94826</accession>
<organism evidence="2">
    <name type="scientific">Tetrahymena thermophila</name>
    <dbReference type="NCBI Taxonomy" id="5911"/>
    <lineage>
        <taxon>Eukaryota</taxon>
        <taxon>Sar</taxon>
        <taxon>Alveolata</taxon>
        <taxon>Ciliophora</taxon>
        <taxon>Intramacronucleata</taxon>
        <taxon>Oligohymenophorea</taxon>
        <taxon>Hymenostomatida</taxon>
        <taxon>Tetrahymenina</taxon>
        <taxon>Tetrahymenidae</taxon>
        <taxon>Tetrahymena</taxon>
    </lineage>
</organism>
<protein>
    <submittedName>
        <fullName evidence="2">mRNA containing open reading frame</fullName>
    </submittedName>
</protein>
<reference evidence="2" key="1">
    <citation type="submission" date="1990-04" db="EMBL/GenBank/DDBJ databases">
        <authorList>
            <person name="Bolivar I."/>
        </authorList>
    </citation>
    <scope>NUCLEOTIDE SEQUENCE</scope>
    <source>
        <strain evidence="2">BIII-1972</strain>
    </source>
</reference>
<dbReference type="EMBL" id="X52646">
    <property type="protein sequence ID" value="CAA36871.1"/>
    <property type="molecule type" value="mRNA"/>
</dbReference>